<evidence type="ECO:0000256" key="1">
    <source>
        <dbReference type="ARBA" id="ARBA00004448"/>
    </source>
</evidence>
<evidence type="ECO:0000256" key="7">
    <source>
        <dbReference type="ARBA" id="ARBA00023128"/>
    </source>
</evidence>
<dbReference type="GO" id="GO:0005743">
    <property type="term" value="C:mitochondrial inner membrane"/>
    <property type="evidence" value="ECO:0007669"/>
    <property type="project" value="UniProtKB-SubCell"/>
</dbReference>
<evidence type="ECO:0000256" key="4">
    <source>
        <dbReference type="ARBA" id="ARBA00022692"/>
    </source>
</evidence>
<comment type="caution">
    <text evidence="10">The sequence shown here is derived from an EMBL/GenBank/DDBJ whole genome shotgun (WGS) entry which is preliminary data.</text>
</comment>
<evidence type="ECO:0000313" key="10">
    <source>
        <dbReference type="EMBL" id="KAG5169839.1"/>
    </source>
</evidence>
<evidence type="ECO:0000256" key="3">
    <source>
        <dbReference type="ARBA" id="ARBA00022448"/>
    </source>
</evidence>
<dbReference type="Pfam" id="PF03650">
    <property type="entry name" value="MPC"/>
    <property type="match status" value="1"/>
</dbReference>
<evidence type="ECO:0000256" key="8">
    <source>
        <dbReference type="ARBA" id="ARBA00023136"/>
    </source>
</evidence>
<feature type="transmembrane region" description="Helical" evidence="9">
    <location>
        <begin position="231"/>
        <end position="253"/>
    </location>
</feature>
<evidence type="ECO:0000256" key="5">
    <source>
        <dbReference type="ARBA" id="ARBA00022792"/>
    </source>
</evidence>
<dbReference type="PANTHER" id="PTHR35043:SF8">
    <property type="entry name" value="DUF4220 DOMAIN-CONTAINING PROTEIN"/>
    <property type="match status" value="1"/>
</dbReference>
<name>A0A8H7Y236_PSICU</name>
<comment type="function">
    <text evidence="9">Mediates the uptake of pyruvate into mitochondria.</text>
</comment>
<sequence length="444" mass="48289">MGGFVLADSNGRVEVITDEHFYDLLDKGSISFPDVSKDQICSLSRGDGLSKLIVVGQTSWFIAQCISRAIMSVGLTGLELVTLAFAFLNGLMYFLWWDKPLDAEYRIRIYPCSRPAPVPLPAWIDPLSPTTQILSHGQPEAGGSAAVNSNLQNTTLTQPRQDATKSSFYVHSGHVSPGAKDHITQDRVSRLREAFLFGWKRLSQMRGSHYTLDSPVTEIPTFYALPHRITAIPACNMAIAVIGVMFGAIHCAGWNLGFPTQEEKVLWRVCAVVVSTLPVLMVFHATLLMIGGIPTFLSGARHKGFLLPLTLRPPSSRTITVSLTMSGPAAASGASKVSAFINHPAGPKTVFFWAPFMKWGLVAAGLKDMNRPADKLSVSQNLALAATGFIWVRWSLVITPVNYNLAAVNFFVGLSGITQLGRIVNYRMNNPEPTNSTPSTPSNS</sequence>
<keyword evidence="7 9" id="KW-0496">Mitochondrion</keyword>
<feature type="transmembrane region" description="Helical" evidence="9">
    <location>
        <begin position="265"/>
        <end position="290"/>
    </location>
</feature>
<accession>A0A8H7Y236</accession>
<dbReference type="AlphaFoldDB" id="A0A8H7Y236"/>
<keyword evidence="6 9" id="KW-1133">Transmembrane helix</keyword>
<gene>
    <name evidence="10" type="ORF">JR316_004220</name>
</gene>
<dbReference type="PANTHER" id="PTHR35043">
    <property type="entry name" value="TRANSCRIPTION FACTOR DOMAIN-CONTAINING PROTEIN"/>
    <property type="match status" value="1"/>
</dbReference>
<proteinExistence type="inferred from homology"/>
<feature type="transmembrane region" description="Helical" evidence="9">
    <location>
        <begin position="77"/>
        <end position="96"/>
    </location>
</feature>
<comment type="subcellular location">
    <subcellularLocation>
        <location evidence="1 9">Mitochondrion inner membrane</location>
        <topology evidence="1 9">Multi-pass membrane protein</topology>
    </subcellularLocation>
</comment>
<organism evidence="10">
    <name type="scientific">Psilocybe cubensis</name>
    <name type="common">Psychedelic mushroom</name>
    <name type="synonym">Stropharia cubensis</name>
    <dbReference type="NCBI Taxonomy" id="181762"/>
    <lineage>
        <taxon>Eukaryota</taxon>
        <taxon>Fungi</taxon>
        <taxon>Dikarya</taxon>
        <taxon>Basidiomycota</taxon>
        <taxon>Agaricomycotina</taxon>
        <taxon>Agaricomycetes</taxon>
        <taxon>Agaricomycetidae</taxon>
        <taxon>Agaricales</taxon>
        <taxon>Agaricineae</taxon>
        <taxon>Strophariaceae</taxon>
        <taxon>Psilocybe</taxon>
    </lineage>
</organism>
<evidence type="ECO:0000256" key="6">
    <source>
        <dbReference type="ARBA" id="ARBA00022989"/>
    </source>
</evidence>
<keyword evidence="3 9" id="KW-0813">Transport</keyword>
<evidence type="ECO:0000256" key="2">
    <source>
        <dbReference type="ARBA" id="ARBA00006416"/>
    </source>
</evidence>
<keyword evidence="5 9" id="KW-0999">Mitochondrion inner membrane</keyword>
<dbReference type="EMBL" id="JAFIQS010000004">
    <property type="protein sequence ID" value="KAG5169839.1"/>
    <property type="molecule type" value="Genomic_DNA"/>
</dbReference>
<protein>
    <recommendedName>
        <fullName evidence="9">Mitochondrial pyruvate carrier</fullName>
    </recommendedName>
</protein>
<keyword evidence="4 9" id="KW-0812">Transmembrane</keyword>
<reference evidence="10" key="1">
    <citation type="submission" date="2021-02" db="EMBL/GenBank/DDBJ databases">
        <title>Psilocybe cubensis genome.</title>
        <authorList>
            <person name="Mckernan K.J."/>
            <person name="Crawford S."/>
            <person name="Trippe A."/>
            <person name="Kane L.T."/>
            <person name="Mclaughlin S."/>
        </authorList>
    </citation>
    <scope>NUCLEOTIDE SEQUENCE [LARGE SCALE GENOMIC DNA]</scope>
    <source>
        <strain evidence="10">MGC-MH-2018</strain>
    </source>
</reference>
<dbReference type="GO" id="GO:0006850">
    <property type="term" value="P:pyruvate import into mitochondria"/>
    <property type="evidence" value="ECO:0007669"/>
    <property type="project" value="InterPro"/>
</dbReference>
<comment type="similarity">
    <text evidence="2 9">Belongs to the mitochondrial pyruvate carrier (MPC) (TC 2.A.105) family.</text>
</comment>
<keyword evidence="8 9" id="KW-0472">Membrane</keyword>
<dbReference type="OrthoDB" id="9451547at2759"/>
<evidence type="ECO:0000256" key="9">
    <source>
        <dbReference type="RuleBase" id="RU363100"/>
    </source>
</evidence>
<dbReference type="InterPro" id="IPR005336">
    <property type="entry name" value="MPC"/>
</dbReference>